<dbReference type="Proteomes" id="UP000041254">
    <property type="component" value="Unassembled WGS sequence"/>
</dbReference>
<dbReference type="EC" id="1.16.3.1" evidence="6"/>
<dbReference type="GO" id="GO:0008198">
    <property type="term" value="F:ferrous iron binding"/>
    <property type="evidence" value="ECO:0007669"/>
    <property type="project" value="TreeGrafter"/>
</dbReference>
<keyword evidence="4 5" id="KW-0408">Iron</keyword>
<sequence length="251" mass="27481">MKQIWAFVFCVSIISAPLCRAETLAEQNKGSLGRMARYPQMKPKGVPSLLAGESMKLAQRQNYHEKVEEALNAHLRMEFQAFYTYRAIAAYFGRSDIALPGFYQFFKGQSEEELEHAQQFIDYMNTRGGIFIAQDLDAPPYDFKSGTAALKTALKMERDVNESLLKLHSVAEEHGDPQFTDFLEGNFLNEQVEALKEIADLLTNIDRVGNEGLGLYVYDRQLQANGPTGAGALGIEVGGGGGGGADAGAAA</sequence>
<feature type="binding site" evidence="5">
    <location>
        <position position="157"/>
    </location>
    <ligand>
        <name>Fe cation</name>
        <dbReference type="ChEBI" id="CHEBI:24875"/>
        <label>1</label>
    </ligand>
</feature>
<evidence type="ECO:0000313" key="10">
    <source>
        <dbReference type="Proteomes" id="UP000041254"/>
    </source>
</evidence>
<dbReference type="FunFam" id="1.20.1260.10:FF:000002">
    <property type="entry name" value="Ferritin, mitochondrial"/>
    <property type="match status" value="1"/>
</dbReference>
<feature type="domain" description="Ferritin-like diiron" evidence="8">
    <location>
        <begin position="61"/>
        <end position="209"/>
    </location>
</feature>
<dbReference type="InterPro" id="IPR012347">
    <property type="entry name" value="Ferritin-like"/>
</dbReference>
<dbReference type="InterPro" id="IPR009040">
    <property type="entry name" value="Ferritin-like_diiron"/>
</dbReference>
<dbReference type="SUPFAM" id="SSF47240">
    <property type="entry name" value="Ferritin-like"/>
    <property type="match status" value="1"/>
</dbReference>
<dbReference type="Gene3D" id="1.20.1260.10">
    <property type="match status" value="1"/>
</dbReference>
<evidence type="ECO:0000256" key="6">
    <source>
        <dbReference type="RuleBase" id="RU361145"/>
    </source>
</evidence>
<dbReference type="InParanoid" id="A0A0G4ECC8"/>
<protein>
    <recommendedName>
        <fullName evidence="6">Ferritin</fullName>
        <ecNumber evidence="6">1.16.3.1</ecNumber>
    </recommendedName>
</protein>
<dbReference type="STRING" id="1169540.A0A0G4ECC8"/>
<dbReference type="GO" id="GO:0008199">
    <property type="term" value="F:ferric iron binding"/>
    <property type="evidence" value="ECO:0007669"/>
    <property type="project" value="InterPro"/>
</dbReference>
<dbReference type="GO" id="GO:0005737">
    <property type="term" value="C:cytoplasm"/>
    <property type="evidence" value="ECO:0007669"/>
    <property type="project" value="TreeGrafter"/>
</dbReference>
<dbReference type="Pfam" id="PF00210">
    <property type="entry name" value="Ferritin"/>
    <property type="match status" value="1"/>
</dbReference>
<evidence type="ECO:0000256" key="4">
    <source>
        <dbReference type="ARBA" id="ARBA00023004"/>
    </source>
</evidence>
<evidence type="ECO:0000256" key="5">
    <source>
        <dbReference type="PIRSR" id="PIRSR601519-1"/>
    </source>
</evidence>
<dbReference type="InterPro" id="IPR014034">
    <property type="entry name" value="Ferritin_CS"/>
</dbReference>
<dbReference type="PANTHER" id="PTHR11431:SF75">
    <property type="entry name" value="FERRITIN"/>
    <property type="match status" value="1"/>
</dbReference>
<feature type="binding site" evidence="5">
    <location>
        <position position="116"/>
    </location>
    <ligand>
        <name>Fe cation</name>
        <dbReference type="ChEBI" id="CHEBI:24875"/>
        <label>1</label>
    </ligand>
</feature>
<evidence type="ECO:0000256" key="1">
    <source>
        <dbReference type="ARBA" id="ARBA00007513"/>
    </source>
</evidence>
<dbReference type="PROSITE" id="PS00204">
    <property type="entry name" value="FERRITIN_2"/>
    <property type="match status" value="1"/>
</dbReference>
<dbReference type="GO" id="GO:0006879">
    <property type="term" value="P:intracellular iron ion homeostasis"/>
    <property type="evidence" value="ECO:0007669"/>
    <property type="project" value="UniProtKB-KW"/>
</dbReference>
<keyword evidence="3 5" id="KW-0479">Metal-binding</keyword>
<evidence type="ECO:0000259" key="8">
    <source>
        <dbReference type="PROSITE" id="PS50905"/>
    </source>
</evidence>
<dbReference type="InterPro" id="IPR001519">
    <property type="entry name" value="Ferritin"/>
</dbReference>
<feature type="signal peptide" evidence="7">
    <location>
        <begin position="1"/>
        <end position="21"/>
    </location>
</feature>
<keyword evidence="7" id="KW-0732">Signal</keyword>
<evidence type="ECO:0000256" key="7">
    <source>
        <dbReference type="SAM" id="SignalP"/>
    </source>
</evidence>
<name>A0A0G4ECC8_VITBC</name>
<comment type="similarity">
    <text evidence="1 6">Belongs to the ferritin family.</text>
</comment>
<organism evidence="9 10">
    <name type="scientific">Vitrella brassicaformis (strain CCMP3155)</name>
    <dbReference type="NCBI Taxonomy" id="1169540"/>
    <lineage>
        <taxon>Eukaryota</taxon>
        <taxon>Sar</taxon>
        <taxon>Alveolata</taxon>
        <taxon>Colpodellida</taxon>
        <taxon>Vitrellaceae</taxon>
        <taxon>Vitrella</taxon>
    </lineage>
</organism>
<feature type="binding site" evidence="5">
    <location>
        <position position="191"/>
    </location>
    <ligand>
        <name>Fe cation</name>
        <dbReference type="ChEBI" id="CHEBI:24875"/>
        <label>1</label>
    </ligand>
</feature>
<comment type="catalytic activity">
    <reaction evidence="6">
        <text>4 Fe(2+) + O2 + 4 H(+) = 4 Fe(3+) + 2 H2O</text>
        <dbReference type="Rhea" id="RHEA:11148"/>
        <dbReference type="ChEBI" id="CHEBI:15377"/>
        <dbReference type="ChEBI" id="CHEBI:15378"/>
        <dbReference type="ChEBI" id="CHEBI:15379"/>
        <dbReference type="ChEBI" id="CHEBI:29033"/>
        <dbReference type="ChEBI" id="CHEBI:29034"/>
        <dbReference type="EC" id="1.16.3.1"/>
    </reaction>
</comment>
<gene>
    <name evidence="9" type="ORF">Vbra_11299</name>
</gene>
<dbReference type="InterPro" id="IPR008331">
    <property type="entry name" value="Ferritin_DPS_dom"/>
</dbReference>
<dbReference type="GO" id="GO:0004322">
    <property type="term" value="F:ferroxidase activity"/>
    <property type="evidence" value="ECO:0007669"/>
    <property type="project" value="UniProtKB-EC"/>
</dbReference>
<evidence type="ECO:0000313" key="9">
    <source>
        <dbReference type="EMBL" id="CEL93591.1"/>
    </source>
</evidence>
<dbReference type="VEuPathDB" id="CryptoDB:Vbra_11299"/>
<dbReference type="AlphaFoldDB" id="A0A0G4ECC8"/>
<keyword evidence="10" id="KW-1185">Reference proteome</keyword>
<keyword evidence="2 6" id="KW-0409">Iron storage</keyword>
<reference evidence="9 10" key="1">
    <citation type="submission" date="2014-11" db="EMBL/GenBank/DDBJ databases">
        <authorList>
            <person name="Zhu J."/>
            <person name="Qi W."/>
            <person name="Song R."/>
        </authorList>
    </citation>
    <scope>NUCLEOTIDE SEQUENCE [LARGE SCALE GENOMIC DNA]</scope>
</reference>
<dbReference type="OrthoDB" id="186462at2759"/>
<comment type="function">
    <text evidence="6">Stores iron in a soluble, non-toxic, readily available form. Important for iron homeostasis. Iron is taken up in the ferrous form and deposited as ferric hydroxides after oxidation.</text>
</comment>
<proteinExistence type="inferred from homology"/>
<evidence type="ECO:0000256" key="3">
    <source>
        <dbReference type="ARBA" id="ARBA00022723"/>
    </source>
</evidence>
<dbReference type="PANTHER" id="PTHR11431">
    <property type="entry name" value="FERRITIN"/>
    <property type="match status" value="1"/>
</dbReference>
<dbReference type="CDD" id="cd01056">
    <property type="entry name" value="Euk_Ferritin"/>
    <property type="match status" value="1"/>
</dbReference>
<feature type="chain" id="PRO_5005186952" description="Ferritin" evidence="7">
    <location>
        <begin position="22"/>
        <end position="251"/>
    </location>
</feature>
<accession>A0A0G4ECC8</accession>
<feature type="binding site" evidence="5">
    <location>
        <position position="78"/>
    </location>
    <ligand>
        <name>Fe cation</name>
        <dbReference type="ChEBI" id="CHEBI:24875"/>
        <label>1</label>
    </ligand>
</feature>
<dbReference type="EMBL" id="CDMY01000179">
    <property type="protein sequence ID" value="CEL93591.1"/>
    <property type="molecule type" value="Genomic_DNA"/>
</dbReference>
<dbReference type="InterPro" id="IPR009078">
    <property type="entry name" value="Ferritin-like_SF"/>
</dbReference>
<dbReference type="PROSITE" id="PS50905">
    <property type="entry name" value="FERRITIN_LIKE"/>
    <property type="match status" value="1"/>
</dbReference>
<dbReference type="GO" id="GO:0006826">
    <property type="term" value="P:iron ion transport"/>
    <property type="evidence" value="ECO:0007669"/>
    <property type="project" value="InterPro"/>
</dbReference>
<feature type="binding site" evidence="5">
    <location>
        <position position="113"/>
    </location>
    <ligand>
        <name>Fe cation</name>
        <dbReference type="ChEBI" id="CHEBI:24875"/>
        <label>1</label>
    </ligand>
</feature>
<keyword evidence="6" id="KW-0560">Oxidoreductase</keyword>
<evidence type="ECO:0000256" key="2">
    <source>
        <dbReference type="ARBA" id="ARBA00022434"/>
    </source>
</evidence>